<protein>
    <submittedName>
        <fullName evidence="1">Uncharacterized protein</fullName>
    </submittedName>
</protein>
<organism evidence="1 2">
    <name type="scientific">Rhinocladiella mackenziei CBS 650.93</name>
    <dbReference type="NCBI Taxonomy" id="1442369"/>
    <lineage>
        <taxon>Eukaryota</taxon>
        <taxon>Fungi</taxon>
        <taxon>Dikarya</taxon>
        <taxon>Ascomycota</taxon>
        <taxon>Pezizomycotina</taxon>
        <taxon>Eurotiomycetes</taxon>
        <taxon>Chaetothyriomycetidae</taxon>
        <taxon>Chaetothyriales</taxon>
        <taxon>Herpotrichiellaceae</taxon>
        <taxon>Rhinocladiella</taxon>
    </lineage>
</organism>
<dbReference type="HOGENOM" id="CLU_1960798_0_0_1"/>
<evidence type="ECO:0000313" key="1">
    <source>
        <dbReference type="EMBL" id="KIX01364.1"/>
    </source>
</evidence>
<keyword evidence="2" id="KW-1185">Reference proteome</keyword>
<name>A0A0D2I6D1_9EURO</name>
<evidence type="ECO:0000313" key="2">
    <source>
        <dbReference type="Proteomes" id="UP000053617"/>
    </source>
</evidence>
<dbReference type="AlphaFoldDB" id="A0A0D2I6D1"/>
<dbReference type="GeneID" id="25297160"/>
<sequence>MTRAHEITLSTFLEYILDHRKEEAVMGQFGQLEKFIARLASRCTNQELELDQELLTTKEWKTIFESGLWKAAHILLHQEILRIAKLDELSGDVEVTDNTNSTLSDPVIPTSAIQERAPQTVQLLREIC</sequence>
<proteinExistence type="predicted"/>
<reference evidence="1 2" key="1">
    <citation type="submission" date="2015-01" db="EMBL/GenBank/DDBJ databases">
        <title>The Genome Sequence of Rhinocladiella mackenzie CBS 650.93.</title>
        <authorList>
            <consortium name="The Broad Institute Genomics Platform"/>
            <person name="Cuomo C."/>
            <person name="de Hoog S."/>
            <person name="Gorbushina A."/>
            <person name="Stielow B."/>
            <person name="Teixiera M."/>
            <person name="Abouelleil A."/>
            <person name="Chapman S.B."/>
            <person name="Priest M."/>
            <person name="Young S.K."/>
            <person name="Wortman J."/>
            <person name="Nusbaum C."/>
            <person name="Birren B."/>
        </authorList>
    </citation>
    <scope>NUCLEOTIDE SEQUENCE [LARGE SCALE GENOMIC DNA]</scope>
    <source>
        <strain evidence="1 2">CBS 650.93</strain>
    </source>
</reference>
<dbReference type="EMBL" id="KN847481">
    <property type="protein sequence ID" value="KIX01364.1"/>
    <property type="molecule type" value="Genomic_DNA"/>
</dbReference>
<dbReference type="RefSeq" id="XP_013268500.1">
    <property type="nucleotide sequence ID" value="XM_013413046.1"/>
</dbReference>
<dbReference type="Proteomes" id="UP000053617">
    <property type="component" value="Unassembled WGS sequence"/>
</dbReference>
<accession>A0A0D2I6D1</accession>
<dbReference type="VEuPathDB" id="FungiDB:Z518_09089"/>
<gene>
    <name evidence="1" type="ORF">Z518_09089</name>
</gene>